<keyword evidence="2" id="KW-0472">Membrane</keyword>
<keyword evidence="3" id="KW-0732">Signal</keyword>
<feature type="chain" id="PRO_5003585471" description="Phosphatidic acid phosphatase type 2/haloperoxidase domain-containing protein" evidence="3">
    <location>
        <begin position="29"/>
        <end position="482"/>
    </location>
</feature>
<organism evidence="5 6">
    <name type="scientific">Phytophthora ramorum</name>
    <name type="common">Sudden oak death agent</name>
    <dbReference type="NCBI Taxonomy" id="164328"/>
    <lineage>
        <taxon>Eukaryota</taxon>
        <taxon>Sar</taxon>
        <taxon>Stramenopiles</taxon>
        <taxon>Oomycota</taxon>
        <taxon>Peronosporomycetes</taxon>
        <taxon>Peronosporales</taxon>
        <taxon>Peronosporaceae</taxon>
        <taxon>Phytophthora</taxon>
    </lineage>
</organism>
<dbReference type="VEuPathDB" id="FungiDB:KRP23_544"/>
<dbReference type="GO" id="GO:0046839">
    <property type="term" value="P:phospholipid dephosphorylation"/>
    <property type="evidence" value="ECO:0000318"/>
    <property type="project" value="GO_Central"/>
</dbReference>
<feature type="transmembrane region" description="Helical" evidence="2">
    <location>
        <begin position="220"/>
        <end position="239"/>
    </location>
</feature>
<evidence type="ECO:0000256" key="3">
    <source>
        <dbReference type="SAM" id="SignalP"/>
    </source>
</evidence>
<dbReference type="AlphaFoldDB" id="H3GGZ1"/>
<evidence type="ECO:0000259" key="4">
    <source>
        <dbReference type="Pfam" id="PF01569"/>
    </source>
</evidence>
<dbReference type="OMA" id="WIWIVLE"/>
<dbReference type="eggNOG" id="ENOG502SC5I">
    <property type="taxonomic scope" value="Eukaryota"/>
</dbReference>
<evidence type="ECO:0000256" key="1">
    <source>
        <dbReference type="SAM" id="MobiDB-lite"/>
    </source>
</evidence>
<keyword evidence="2" id="KW-0812">Transmembrane</keyword>
<keyword evidence="2" id="KW-1133">Transmembrane helix</keyword>
<protein>
    <recommendedName>
        <fullName evidence="4">Phosphatidic acid phosphatase type 2/haloperoxidase domain-containing protein</fullName>
    </recommendedName>
</protein>
<dbReference type="Gene3D" id="1.20.144.10">
    <property type="entry name" value="Phosphatidic acid phosphatase type 2/haloperoxidase"/>
    <property type="match status" value="1"/>
</dbReference>
<proteinExistence type="predicted"/>
<dbReference type="InterPro" id="IPR036938">
    <property type="entry name" value="PAP2/HPO_sf"/>
</dbReference>
<dbReference type="InterPro" id="IPR000326">
    <property type="entry name" value="PAP2/HPO"/>
</dbReference>
<keyword evidence="6" id="KW-1185">Reference proteome</keyword>
<evidence type="ECO:0000256" key="2">
    <source>
        <dbReference type="SAM" id="Phobius"/>
    </source>
</evidence>
<dbReference type="Proteomes" id="UP000005238">
    <property type="component" value="Unassembled WGS sequence"/>
</dbReference>
<reference evidence="6" key="1">
    <citation type="journal article" date="2006" name="Science">
        <title>Phytophthora genome sequences uncover evolutionary origins and mechanisms of pathogenesis.</title>
        <authorList>
            <person name="Tyler B.M."/>
            <person name="Tripathy S."/>
            <person name="Zhang X."/>
            <person name="Dehal P."/>
            <person name="Jiang R.H."/>
            <person name="Aerts A."/>
            <person name="Arredondo F.D."/>
            <person name="Baxter L."/>
            <person name="Bensasson D."/>
            <person name="Beynon J.L."/>
            <person name="Chapman J."/>
            <person name="Damasceno C.M."/>
            <person name="Dorrance A.E."/>
            <person name="Dou D."/>
            <person name="Dickerman A.W."/>
            <person name="Dubchak I.L."/>
            <person name="Garbelotto M."/>
            <person name="Gijzen M."/>
            <person name="Gordon S.G."/>
            <person name="Govers F."/>
            <person name="Grunwald N.J."/>
            <person name="Huang W."/>
            <person name="Ivors K.L."/>
            <person name="Jones R.W."/>
            <person name="Kamoun S."/>
            <person name="Krampis K."/>
            <person name="Lamour K.H."/>
            <person name="Lee M.K."/>
            <person name="McDonald W.H."/>
            <person name="Medina M."/>
            <person name="Meijer H.J."/>
            <person name="Nordberg E.K."/>
            <person name="Maclean D.J."/>
            <person name="Ospina-Giraldo M.D."/>
            <person name="Morris P.F."/>
            <person name="Phuntumart V."/>
            <person name="Putnam N.H."/>
            <person name="Rash S."/>
            <person name="Rose J.K."/>
            <person name="Sakihama Y."/>
            <person name="Salamov A.A."/>
            <person name="Savidor A."/>
            <person name="Scheuring C.F."/>
            <person name="Smith B.M."/>
            <person name="Sobral B.W."/>
            <person name="Terry A."/>
            <person name="Torto-Alalibo T.A."/>
            <person name="Win J."/>
            <person name="Xu Z."/>
            <person name="Zhang H."/>
            <person name="Grigoriev I.V."/>
            <person name="Rokhsar D.S."/>
            <person name="Boore J.L."/>
        </authorList>
    </citation>
    <scope>NUCLEOTIDE SEQUENCE [LARGE SCALE GENOMIC DNA]</scope>
    <source>
        <strain evidence="6">Pr102</strain>
    </source>
</reference>
<reference evidence="5" key="2">
    <citation type="submission" date="2015-06" db="UniProtKB">
        <authorList>
            <consortium name="EnsemblProtists"/>
        </authorList>
    </citation>
    <scope>IDENTIFICATION</scope>
    <source>
        <strain evidence="5">Pr102</strain>
    </source>
</reference>
<feature type="signal peptide" evidence="3">
    <location>
        <begin position="1"/>
        <end position="28"/>
    </location>
</feature>
<dbReference type="GO" id="GO:0042392">
    <property type="term" value="F:sphingosine-1-phosphate phosphatase activity"/>
    <property type="evidence" value="ECO:0000318"/>
    <property type="project" value="GO_Central"/>
</dbReference>
<feature type="region of interest" description="Disordered" evidence="1">
    <location>
        <begin position="278"/>
        <end position="323"/>
    </location>
</feature>
<evidence type="ECO:0000313" key="6">
    <source>
        <dbReference type="Proteomes" id="UP000005238"/>
    </source>
</evidence>
<dbReference type="InParanoid" id="H3GGZ1"/>
<accession>H3GGZ1</accession>
<evidence type="ECO:0000313" key="5">
    <source>
        <dbReference type="EnsemblProtists" id="Phyra75140"/>
    </source>
</evidence>
<dbReference type="VEuPathDB" id="FungiDB:KRP23_545"/>
<feature type="compositionally biased region" description="Basic and acidic residues" evidence="1">
    <location>
        <begin position="301"/>
        <end position="321"/>
    </location>
</feature>
<dbReference type="Pfam" id="PF01569">
    <property type="entry name" value="PAP2"/>
    <property type="match status" value="1"/>
</dbReference>
<name>H3GGZ1_PHYRM</name>
<dbReference type="VEuPathDB" id="FungiDB:KRP22_6554"/>
<feature type="transmembrane region" description="Helical" evidence="2">
    <location>
        <begin position="118"/>
        <end position="140"/>
    </location>
</feature>
<dbReference type="EnsemblProtists" id="Phyra75140">
    <property type="protein sequence ID" value="Phyra75140"/>
    <property type="gene ID" value="Phyra75140"/>
</dbReference>
<feature type="transmembrane region" description="Helical" evidence="2">
    <location>
        <begin position="160"/>
        <end position="182"/>
    </location>
</feature>
<feature type="transmembrane region" description="Helical" evidence="2">
    <location>
        <begin position="83"/>
        <end position="106"/>
    </location>
</feature>
<dbReference type="VEuPathDB" id="FungiDB:KRP22_6553"/>
<feature type="domain" description="Phosphatidic acid phosphatase type 2/haloperoxidase" evidence="4">
    <location>
        <begin position="152"/>
        <end position="241"/>
    </location>
</feature>
<dbReference type="SUPFAM" id="SSF48317">
    <property type="entry name" value="Acid phosphatase/Vanadium-dependent haloperoxidase"/>
    <property type="match status" value="1"/>
</dbReference>
<dbReference type="EMBL" id="DS566008">
    <property type="status" value="NOT_ANNOTATED_CDS"/>
    <property type="molecule type" value="Genomic_DNA"/>
</dbReference>
<dbReference type="HOGENOM" id="CLU_566822_0_0_1"/>
<sequence length="482" mass="53785">MALLSSPTHRLGFLFLAAASLLSAPVMGSSDSDDDSVDYVRCTSFEQCCEMWGQDSKRCERGPCTQTWIMRKFFSLSMPLDSVTFWDVVCTLYSMVPYLVLIAIIVEALLRSRRYTRVFAILLPIILTVLNTVILVKVLGDCDECPRPAGSCLVSNGLPSGHATNAIGLWIWVVLETIVGVGERVRRWSVGRKAVAVFAATFVLTLVPYSRYYLGDHTALQVAVGAADGLVLGVVYFFFIRWQGMHRVIDALARVVARYLKLEIKDDFYLNPSQMTEVSGDDATIGDDSSESENAGARANHAVEKEIQTPSAGDDHFDRSADGNVENCKFEESEWAHDDEHKHRRPSVFRIGSRVERELDGLWFPGTITDAEPDSDCYEVEYDEDMNRESEVSACELRLLDTSRTREAPVKMELTAQQQEMLRKDSLLMQSPDYDPNRSPTVVLHHQGETNAAGGYIINGLENNVATGNGLRGIRWLRGNSF</sequence>
<dbReference type="PANTHER" id="PTHR14969">
    <property type="entry name" value="SPHINGOSINE-1-PHOSPHATE PHOSPHOHYDROLASE"/>
    <property type="match status" value="1"/>
</dbReference>
<dbReference type="GO" id="GO:0016020">
    <property type="term" value="C:membrane"/>
    <property type="evidence" value="ECO:0000318"/>
    <property type="project" value="GO_Central"/>
</dbReference>
<dbReference type="PANTHER" id="PTHR14969:SF13">
    <property type="entry name" value="AT30094P"/>
    <property type="match status" value="1"/>
</dbReference>
<feature type="transmembrane region" description="Helical" evidence="2">
    <location>
        <begin position="194"/>
        <end position="214"/>
    </location>
</feature>